<keyword evidence="2 4" id="KW-0808">Transferase</keyword>
<dbReference type="EMBL" id="AUSW01000033">
    <property type="protein sequence ID" value="ERL55182.1"/>
    <property type="molecule type" value="Genomic_DNA"/>
</dbReference>
<keyword evidence="3 4" id="KW-0862">Zinc</keyword>
<dbReference type="STRING" id="1354303.M917_1915"/>
<proteinExistence type="predicted"/>
<comment type="cofactor">
    <cofactor evidence="3">
        <name>Zn(2+)</name>
        <dbReference type="ChEBI" id="CHEBI:29105"/>
    </cofactor>
    <text evidence="3">Binds 1 zinc ion per subunit.</text>
</comment>
<dbReference type="PIRSF" id="PIRSF037505">
    <property type="entry name" value="Betaine_HMT"/>
    <property type="match status" value="1"/>
</dbReference>
<dbReference type="GO" id="GO:0032259">
    <property type="term" value="P:methylation"/>
    <property type="evidence" value="ECO:0007669"/>
    <property type="project" value="UniProtKB-KW"/>
</dbReference>
<dbReference type="InterPro" id="IPR036589">
    <property type="entry name" value="HCY_dom_sf"/>
</dbReference>
<dbReference type="Pfam" id="PF02574">
    <property type="entry name" value="S-methyl_trans"/>
    <property type="match status" value="1"/>
</dbReference>
<feature type="domain" description="Hcy-binding" evidence="5">
    <location>
        <begin position="1"/>
        <end position="302"/>
    </location>
</feature>
<dbReference type="EC" id="2.1.1.10" evidence="6"/>
<dbReference type="SUPFAM" id="SSF82282">
    <property type="entry name" value="Homocysteine S-methyltransferase"/>
    <property type="match status" value="1"/>
</dbReference>
<organism evidence="6 7">
    <name type="scientific">Psychrobacter aquaticus CMS 56</name>
    <dbReference type="NCBI Taxonomy" id="1354303"/>
    <lineage>
        <taxon>Bacteria</taxon>
        <taxon>Pseudomonadati</taxon>
        <taxon>Pseudomonadota</taxon>
        <taxon>Gammaproteobacteria</taxon>
        <taxon>Moraxellales</taxon>
        <taxon>Moraxellaceae</taxon>
        <taxon>Psychrobacter</taxon>
    </lineage>
</organism>
<dbReference type="eggNOG" id="COG2040">
    <property type="taxonomic scope" value="Bacteria"/>
</dbReference>
<reference evidence="6 7" key="1">
    <citation type="journal article" date="2013" name="Genome Announc.">
        <title>Draft Genome Sequence of Psychrobacter aquaticus Strain CMS 56T, Isolated from a Cyanobacterial Mat Sample Collected from Water Bodies in the McMurdo Dry Valley Region of Antarctica.</title>
        <authorList>
            <person name="Reddy G.S."/>
            <person name="Ara S."/>
            <person name="Singh A."/>
            <person name="Kumar Pinnaka A."/>
            <person name="Shivaji S."/>
        </authorList>
    </citation>
    <scope>NUCLEOTIDE SEQUENCE [LARGE SCALE GENOMIC DNA]</scope>
    <source>
        <strain evidence="6 7">CMS 56</strain>
    </source>
</reference>
<evidence type="ECO:0000256" key="3">
    <source>
        <dbReference type="PIRSR" id="PIRSR037505-2"/>
    </source>
</evidence>
<dbReference type="Proteomes" id="UP000016761">
    <property type="component" value="Unassembled WGS sequence"/>
</dbReference>
<dbReference type="InterPro" id="IPR017226">
    <property type="entry name" value="BHMT-like"/>
</dbReference>
<gene>
    <name evidence="6" type="ORF">M917_1915</name>
</gene>
<keyword evidence="7" id="KW-1185">Reference proteome</keyword>
<evidence type="ECO:0000259" key="5">
    <source>
        <dbReference type="PROSITE" id="PS50970"/>
    </source>
</evidence>
<dbReference type="AlphaFoldDB" id="U4T2H6"/>
<feature type="binding site" evidence="3 4">
    <location>
        <position position="210"/>
    </location>
    <ligand>
        <name>Zn(2+)</name>
        <dbReference type="ChEBI" id="CHEBI:29105"/>
    </ligand>
</feature>
<accession>U4T2H6</accession>
<dbReference type="PANTHER" id="PTHR11103:SF18">
    <property type="entry name" value="SLR1189 PROTEIN"/>
    <property type="match status" value="1"/>
</dbReference>
<evidence type="ECO:0000313" key="7">
    <source>
        <dbReference type="Proteomes" id="UP000016761"/>
    </source>
</evidence>
<evidence type="ECO:0000256" key="1">
    <source>
        <dbReference type="ARBA" id="ARBA00022603"/>
    </source>
</evidence>
<dbReference type="PATRIC" id="fig|1354303.4.peg.1880"/>
<protein>
    <submittedName>
        <fullName evidence="6">Homocysteine S-methyltransferase</fullName>
        <ecNumber evidence="6">2.1.1.10</ecNumber>
    </submittedName>
</protein>
<keyword evidence="1 4" id="KW-0489">Methyltransferase</keyword>
<dbReference type="PROSITE" id="PS50970">
    <property type="entry name" value="HCY"/>
    <property type="match status" value="1"/>
</dbReference>
<comment type="caution">
    <text evidence="6">The sequence shown here is derived from an EMBL/GenBank/DDBJ whole genome shotgun (WGS) entry which is preliminary data.</text>
</comment>
<keyword evidence="3 4" id="KW-0479">Metal-binding</keyword>
<name>U4T2H6_9GAMM</name>
<evidence type="ECO:0000256" key="2">
    <source>
        <dbReference type="ARBA" id="ARBA00022679"/>
    </source>
</evidence>
<dbReference type="GO" id="GO:0009086">
    <property type="term" value="P:methionine biosynthetic process"/>
    <property type="evidence" value="ECO:0007669"/>
    <property type="project" value="InterPro"/>
</dbReference>
<feature type="binding site" evidence="3 4">
    <location>
        <position position="288"/>
    </location>
    <ligand>
        <name>Zn(2+)</name>
        <dbReference type="ChEBI" id="CHEBI:29105"/>
    </ligand>
</feature>
<sequence>MSTNNITIIDGGMGRELAKRGAPFRQPEWSALAMIEAPEIVRDVHRAFIQSGAAVITTNSYALVPFHIGDERFANQAQELAASAGEMARAAVEMEGGTTKVAGSIPPLFGSYRADLFDAEHVEDIATPLIKGLSAHVDFWLAETQSLIAESVAVRKLLDTLDTDNKPLWVSFTLEDSEHLDVPRLRSGETVQEAVATLANLNIEAILFNCCQPEVIDQALDVAQSTLQDKNAMHIKLGAYANAFPPQPKDATANDGLDEVRDDLTPPAYLVWAQKWQTQGASLIGGCCGIGPEHIEALSQHFTSTLTTGTSTK</sequence>
<evidence type="ECO:0000313" key="6">
    <source>
        <dbReference type="EMBL" id="ERL55182.1"/>
    </source>
</evidence>
<dbReference type="Gene3D" id="3.20.20.330">
    <property type="entry name" value="Homocysteine-binding-like domain"/>
    <property type="match status" value="1"/>
</dbReference>
<dbReference type="GO" id="GO:0008168">
    <property type="term" value="F:methyltransferase activity"/>
    <property type="evidence" value="ECO:0007669"/>
    <property type="project" value="UniProtKB-UniRule"/>
</dbReference>
<evidence type="ECO:0000256" key="4">
    <source>
        <dbReference type="PROSITE-ProRule" id="PRU00333"/>
    </source>
</evidence>
<dbReference type="GO" id="GO:0008270">
    <property type="term" value="F:zinc ion binding"/>
    <property type="evidence" value="ECO:0007669"/>
    <property type="project" value="InterPro"/>
</dbReference>
<feature type="binding site" evidence="3 4">
    <location>
        <position position="287"/>
    </location>
    <ligand>
        <name>Zn(2+)</name>
        <dbReference type="ChEBI" id="CHEBI:29105"/>
    </ligand>
</feature>
<dbReference type="PANTHER" id="PTHR11103">
    <property type="entry name" value="SLR1189 PROTEIN"/>
    <property type="match status" value="1"/>
</dbReference>
<dbReference type="InterPro" id="IPR003726">
    <property type="entry name" value="HCY_dom"/>
</dbReference>